<dbReference type="InterPro" id="IPR051547">
    <property type="entry name" value="TDP2-like"/>
</dbReference>
<name>A0AAN6PLV0_9PEZI</name>
<dbReference type="GO" id="GO:0004518">
    <property type="term" value="F:nuclease activity"/>
    <property type="evidence" value="ECO:0007669"/>
    <property type="project" value="UniProtKB-KW"/>
</dbReference>
<dbReference type="InterPro" id="IPR036691">
    <property type="entry name" value="Endo/exonu/phosph_ase_sf"/>
</dbReference>
<keyword evidence="10" id="KW-0539">Nucleus</keyword>
<dbReference type="Gene3D" id="3.60.10.10">
    <property type="entry name" value="Endonuclease/exonuclease/phosphatase"/>
    <property type="match status" value="1"/>
</dbReference>
<evidence type="ECO:0000256" key="4">
    <source>
        <dbReference type="ARBA" id="ARBA00022722"/>
    </source>
</evidence>
<comment type="cofactor">
    <cofactor evidence="2">
        <name>Mg(2+)</name>
        <dbReference type="ChEBI" id="CHEBI:18420"/>
    </cofactor>
</comment>
<dbReference type="Proteomes" id="UP001303115">
    <property type="component" value="Unassembled WGS sequence"/>
</dbReference>
<evidence type="ECO:0000256" key="7">
    <source>
        <dbReference type="ARBA" id="ARBA00022801"/>
    </source>
</evidence>
<comment type="caution">
    <text evidence="11">The sequence shown here is derived from an EMBL/GenBank/DDBJ whole genome shotgun (WGS) entry which is preliminary data.</text>
</comment>
<dbReference type="PANTHER" id="PTHR15822">
    <property type="entry name" value="TRAF AND TNF RECEPTOR-ASSOCIATED PROTEIN"/>
    <property type="match status" value="1"/>
</dbReference>
<evidence type="ECO:0000256" key="10">
    <source>
        <dbReference type="ARBA" id="ARBA00023242"/>
    </source>
</evidence>
<evidence type="ECO:0000256" key="2">
    <source>
        <dbReference type="ARBA" id="ARBA00001946"/>
    </source>
</evidence>
<dbReference type="SUPFAM" id="SSF56219">
    <property type="entry name" value="DNase I-like"/>
    <property type="match status" value="1"/>
</dbReference>
<gene>
    <name evidence="11" type="ORF">C8A01DRAFT_33632</name>
</gene>
<evidence type="ECO:0000256" key="9">
    <source>
        <dbReference type="ARBA" id="ARBA00023204"/>
    </source>
</evidence>
<proteinExistence type="predicted"/>
<evidence type="ECO:0000256" key="1">
    <source>
        <dbReference type="ARBA" id="ARBA00001936"/>
    </source>
</evidence>
<evidence type="ECO:0000256" key="6">
    <source>
        <dbReference type="ARBA" id="ARBA00022763"/>
    </source>
</evidence>
<dbReference type="GO" id="GO:0005634">
    <property type="term" value="C:nucleus"/>
    <property type="evidence" value="ECO:0007669"/>
    <property type="project" value="UniProtKB-SubCell"/>
</dbReference>
<keyword evidence="7" id="KW-0378">Hydrolase</keyword>
<organism evidence="11 12">
    <name type="scientific">Parachaetomium inaequale</name>
    <dbReference type="NCBI Taxonomy" id="2588326"/>
    <lineage>
        <taxon>Eukaryota</taxon>
        <taxon>Fungi</taxon>
        <taxon>Dikarya</taxon>
        <taxon>Ascomycota</taxon>
        <taxon>Pezizomycotina</taxon>
        <taxon>Sordariomycetes</taxon>
        <taxon>Sordariomycetidae</taxon>
        <taxon>Sordariales</taxon>
        <taxon>Chaetomiaceae</taxon>
        <taxon>Parachaetomium</taxon>
    </lineage>
</organism>
<keyword evidence="12" id="KW-1185">Reference proteome</keyword>
<evidence type="ECO:0008006" key="13">
    <source>
        <dbReference type="Google" id="ProtNLM"/>
    </source>
</evidence>
<protein>
    <recommendedName>
        <fullName evidence="13">Endonuclease/exonuclease/phosphatase domain-containing protein</fullName>
    </recommendedName>
</protein>
<evidence type="ECO:0000256" key="8">
    <source>
        <dbReference type="ARBA" id="ARBA00022842"/>
    </source>
</evidence>
<dbReference type="GO" id="GO:0006302">
    <property type="term" value="P:double-strand break repair"/>
    <property type="evidence" value="ECO:0007669"/>
    <property type="project" value="TreeGrafter"/>
</dbReference>
<evidence type="ECO:0000256" key="5">
    <source>
        <dbReference type="ARBA" id="ARBA00022723"/>
    </source>
</evidence>
<keyword evidence="6" id="KW-0227">DNA damage</keyword>
<comment type="subcellular location">
    <subcellularLocation>
        <location evidence="3">Nucleus</location>
    </subcellularLocation>
</comment>
<evidence type="ECO:0000313" key="12">
    <source>
        <dbReference type="Proteomes" id="UP001303115"/>
    </source>
</evidence>
<dbReference type="GO" id="GO:0003697">
    <property type="term" value="F:single-stranded DNA binding"/>
    <property type="evidence" value="ECO:0007669"/>
    <property type="project" value="TreeGrafter"/>
</dbReference>
<dbReference type="EMBL" id="MU854343">
    <property type="protein sequence ID" value="KAK4042283.1"/>
    <property type="molecule type" value="Genomic_DNA"/>
</dbReference>
<keyword evidence="9" id="KW-0234">DNA repair</keyword>
<dbReference type="AlphaFoldDB" id="A0AAN6PLV0"/>
<dbReference type="GO" id="GO:0046872">
    <property type="term" value="F:metal ion binding"/>
    <property type="evidence" value="ECO:0007669"/>
    <property type="project" value="UniProtKB-KW"/>
</dbReference>
<dbReference type="PANTHER" id="PTHR15822:SF4">
    <property type="entry name" value="TYROSYL-DNA PHOSPHODIESTERASE 2"/>
    <property type="match status" value="1"/>
</dbReference>
<keyword evidence="5" id="KW-0479">Metal-binding</keyword>
<dbReference type="GO" id="GO:0070260">
    <property type="term" value="F:5'-tyrosyl-DNA phosphodiesterase activity"/>
    <property type="evidence" value="ECO:0007669"/>
    <property type="project" value="TreeGrafter"/>
</dbReference>
<evidence type="ECO:0000256" key="3">
    <source>
        <dbReference type="ARBA" id="ARBA00004123"/>
    </source>
</evidence>
<evidence type="ECO:0000313" key="11">
    <source>
        <dbReference type="EMBL" id="KAK4042283.1"/>
    </source>
</evidence>
<comment type="cofactor">
    <cofactor evidence="1">
        <name>Mn(2+)</name>
        <dbReference type="ChEBI" id="CHEBI:29035"/>
    </cofactor>
</comment>
<dbReference type="GO" id="GO:0005737">
    <property type="term" value="C:cytoplasm"/>
    <property type="evidence" value="ECO:0007669"/>
    <property type="project" value="TreeGrafter"/>
</dbReference>
<sequence length="215" mass="23277">MQRDALFADIALPDSHTLRLCTTHLESLRASPPLRPAQLAVAAQYLRQAHAGVLGGDLNAIEAFDRTLHAECGLRDAYLEMGGKEGEEAGMTWGQMVGRRQRERFGLGRLDKILFWGGGGEGQGEGGVVMKVVRFGRFGLDVVVEDEGAAARLVCGGELEKAWVTDHLGVRAEFRVEVLEKKLKEKETGREVVGEIRETGVEAGDGQEPVQAPSG</sequence>
<keyword evidence="4" id="KW-0540">Nuclease</keyword>
<reference evidence="12" key="1">
    <citation type="journal article" date="2023" name="Mol. Phylogenet. Evol.">
        <title>Genome-scale phylogeny and comparative genomics of the fungal order Sordariales.</title>
        <authorList>
            <person name="Hensen N."/>
            <person name="Bonometti L."/>
            <person name="Westerberg I."/>
            <person name="Brannstrom I.O."/>
            <person name="Guillou S."/>
            <person name="Cros-Aarteil S."/>
            <person name="Calhoun S."/>
            <person name="Haridas S."/>
            <person name="Kuo A."/>
            <person name="Mondo S."/>
            <person name="Pangilinan J."/>
            <person name="Riley R."/>
            <person name="LaButti K."/>
            <person name="Andreopoulos B."/>
            <person name="Lipzen A."/>
            <person name="Chen C."/>
            <person name="Yan M."/>
            <person name="Daum C."/>
            <person name="Ng V."/>
            <person name="Clum A."/>
            <person name="Steindorff A."/>
            <person name="Ohm R.A."/>
            <person name="Martin F."/>
            <person name="Silar P."/>
            <person name="Natvig D.O."/>
            <person name="Lalanne C."/>
            <person name="Gautier V."/>
            <person name="Ament-Velasquez S.L."/>
            <person name="Kruys A."/>
            <person name="Hutchinson M.I."/>
            <person name="Powell A.J."/>
            <person name="Barry K."/>
            <person name="Miller A.N."/>
            <person name="Grigoriev I.V."/>
            <person name="Debuchy R."/>
            <person name="Gladieux P."/>
            <person name="Hiltunen Thoren M."/>
            <person name="Johannesson H."/>
        </authorList>
    </citation>
    <scope>NUCLEOTIDE SEQUENCE [LARGE SCALE GENOMIC DNA]</scope>
    <source>
        <strain evidence="12">CBS 284.82</strain>
    </source>
</reference>
<keyword evidence="8" id="KW-0460">Magnesium</keyword>
<accession>A0AAN6PLV0</accession>